<organism evidence="1 2">
    <name type="scientific">Racocetra persica</name>
    <dbReference type="NCBI Taxonomy" id="160502"/>
    <lineage>
        <taxon>Eukaryota</taxon>
        <taxon>Fungi</taxon>
        <taxon>Fungi incertae sedis</taxon>
        <taxon>Mucoromycota</taxon>
        <taxon>Glomeromycotina</taxon>
        <taxon>Glomeromycetes</taxon>
        <taxon>Diversisporales</taxon>
        <taxon>Gigasporaceae</taxon>
        <taxon>Racocetra</taxon>
    </lineage>
</organism>
<reference evidence="1" key="1">
    <citation type="submission" date="2021-06" db="EMBL/GenBank/DDBJ databases">
        <authorList>
            <person name="Kallberg Y."/>
            <person name="Tangrot J."/>
            <person name="Rosling A."/>
        </authorList>
    </citation>
    <scope>NUCLEOTIDE SEQUENCE</scope>
    <source>
        <strain evidence="1">MA461A</strain>
    </source>
</reference>
<dbReference type="EMBL" id="CAJVQC010030212">
    <property type="protein sequence ID" value="CAG8744907.1"/>
    <property type="molecule type" value="Genomic_DNA"/>
</dbReference>
<protein>
    <submittedName>
        <fullName evidence="1">32478_t:CDS:1</fullName>
    </submittedName>
</protein>
<keyword evidence="2" id="KW-1185">Reference proteome</keyword>
<dbReference type="Proteomes" id="UP000789920">
    <property type="component" value="Unassembled WGS sequence"/>
</dbReference>
<name>A0ACA9QES4_9GLOM</name>
<sequence length="110" mass="12151">GFRVQNSTIECTPGENVTLGFYLFESSKHTPSVTVRICESSRVLNRSTHCEYEYALAIIVVDLSSTESNPAKVTFQCPVARDKVETGGLYSVLVAPTFIEDDHVHVTIVK</sequence>
<gene>
    <name evidence="1" type="ORF">RPERSI_LOCUS13551</name>
</gene>
<accession>A0ACA9QES4</accession>
<evidence type="ECO:0000313" key="1">
    <source>
        <dbReference type="EMBL" id="CAG8744907.1"/>
    </source>
</evidence>
<feature type="non-terminal residue" evidence="1">
    <location>
        <position position="1"/>
    </location>
</feature>
<comment type="caution">
    <text evidence="1">The sequence shown here is derived from an EMBL/GenBank/DDBJ whole genome shotgun (WGS) entry which is preliminary data.</text>
</comment>
<evidence type="ECO:0000313" key="2">
    <source>
        <dbReference type="Proteomes" id="UP000789920"/>
    </source>
</evidence>
<proteinExistence type="predicted"/>